<feature type="transmembrane region" description="Helical" evidence="1">
    <location>
        <begin position="28"/>
        <end position="48"/>
    </location>
</feature>
<feature type="transmembrane region" description="Helical" evidence="1">
    <location>
        <begin position="78"/>
        <end position="95"/>
    </location>
</feature>
<feature type="transmembrane region" description="Helical" evidence="1">
    <location>
        <begin position="206"/>
        <end position="227"/>
    </location>
</feature>
<keyword evidence="4" id="KW-1185">Reference proteome</keyword>
<feature type="transmembrane region" description="Helical" evidence="1">
    <location>
        <begin position="257"/>
        <end position="277"/>
    </location>
</feature>
<comment type="caution">
    <text evidence="3">The sequence shown here is derived from an EMBL/GenBank/DDBJ whole genome shotgun (WGS) entry which is preliminary data.</text>
</comment>
<gene>
    <name evidence="3" type="ORF">Rsub_13420</name>
</gene>
<keyword evidence="1" id="KW-1133">Transmembrane helix</keyword>
<evidence type="ECO:0000259" key="2">
    <source>
        <dbReference type="Pfam" id="PF03151"/>
    </source>
</evidence>
<reference evidence="3 4" key="1">
    <citation type="journal article" date="2018" name="Sci. Rep.">
        <title>Raphidocelis subcapitata (=Pseudokirchneriella subcapitata) provides an insight into genome evolution and environmental adaptations in the Sphaeropleales.</title>
        <authorList>
            <person name="Suzuki S."/>
            <person name="Yamaguchi H."/>
            <person name="Nakajima N."/>
            <person name="Kawachi M."/>
        </authorList>
    </citation>
    <scope>NUCLEOTIDE SEQUENCE [LARGE SCALE GENOMIC DNA]</scope>
    <source>
        <strain evidence="3 4">NIES-35</strain>
    </source>
</reference>
<dbReference type="InParanoid" id="A0A2V0PLJ0"/>
<keyword evidence="1" id="KW-0472">Membrane</keyword>
<evidence type="ECO:0000313" key="3">
    <source>
        <dbReference type="EMBL" id="GBG00669.1"/>
    </source>
</evidence>
<dbReference type="AlphaFoldDB" id="A0A2V0PLJ0"/>
<evidence type="ECO:0000256" key="1">
    <source>
        <dbReference type="SAM" id="Phobius"/>
    </source>
</evidence>
<feature type="non-terminal residue" evidence="3">
    <location>
        <position position="1"/>
    </location>
</feature>
<name>A0A2V0PLJ0_9CHLO</name>
<feature type="transmembrane region" description="Helical" evidence="1">
    <location>
        <begin position="115"/>
        <end position="141"/>
    </location>
</feature>
<dbReference type="SUPFAM" id="SSF103481">
    <property type="entry name" value="Multidrug resistance efflux transporter EmrE"/>
    <property type="match status" value="1"/>
</dbReference>
<feature type="domain" description="Sugar phosphate transporter" evidence="2">
    <location>
        <begin position="5"/>
        <end position="226"/>
    </location>
</feature>
<keyword evidence="1" id="KW-0812">Transmembrane</keyword>
<protein>
    <recommendedName>
        <fullName evidence="2">Sugar phosphate transporter domain-containing protein</fullName>
    </recommendedName>
</protein>
<evidence type="ECO:0000313" key="4">
    <source>
        <dbReference type="Proteomes" id="UP000247498"/>
    </source>
</evidence>
<sequence length="301" mass="31871">WRSTAVCVALGIVGTLLTYQVYQVNSVAVVQLLRCLGPAFTATLAFGFLRELLTLPQQLCLIVSLVGSMVATASDASFTPVACLVGVAMNTVFSLRNIQLRFLVVTLPQGVSKDLIIVLLTLAANVLGFALAFLFNLALYVQGTVNLASVAAIWHQRDTLSTITSNALYNLASNMVLSEAAAVSHGMLELLKRVTILLLVHVFGRAVWSTHFTLGSALVVGGVGMYFRLSHGARGGHGVAQKHGAGKNHDAPLRWESMVCIAAMPALVLVWVGYITVRSFAEDSAGVVAGQKMSAAVSNTS</sequence>
<organism evidence="3 4">
    <name type="scientific">Raphidocelis subcapitata</name>
    <dbReference type="NCBI Taxonomy" id="307507"/>
    <lineage>
        <taxon>Eukaryota</taxon>
        <taxon>Viridiplantae</taxon>
        <taxon>Chlorophyta</taxon>
        <taxon>core chlorophytes</taxon>
        <taxon>Chlorophyceae</taxon>
        <taxon>CS clade</taxon>
        <taxon>Sphaeropleales</taxon>
        <taxon>Selenastraceae</taxon>
        <taxon>Raphidocelis</taxon>
    </lineage>
</organism>
<dbReference type="OrthoDB" id="562393at2759"/>
<dbReference type="EMBL" id="BDRX01000296">
    <property type="protein sequence ID" value="GBG00669.1"/>
    <property type="molecule type" value="Genomic_DNA"/>
</dbReference>
<dbReference type="InterPro" id="IPR037185">
    <property type="entry name" value="EmrE-like"/>
</dbReference>
<dbReference type="Proteomes" id="UP000247498">
    <property type="component" value="Unassembled WGS sequence"/>
</dbReference>
<dbReference type="InterPro" id="IPR004853">
    <property type="entry name" value="Sugar_P_trans_dom"/>
</dbReference>
<dbReference type="Pfam" id="PF03151">
    <property type="entry name" value="TPT"/>
    <property type="match status" value="1"/>
</dbReference>
<proteinExistence type="predicted"/>
<accession>A0A2V0PLJ0</accession>